<organism evidence="2 3">
    <name type="scientific">Denitratisoma oestradiolicum</name>
    <dbReference type="NCBI Taxonomy" id="311182"/>
    <lineage>
        <taxon>Bacteria</taxon>
        <taxon>Pseudomonadati</taxon>
        <taxon>Pseudomonadota</taxon>
        <taxon>Betaproteobacteria</taxon>
        <taxon>Nitrosomonadales</taxon>
        <taxon>Sterolibacteriaceae</taxon>
        <taxon>Denitratisoma</taxon>
    </lineage>
</organism>
<proteinExistence type="predicted"/>
<dbReference type="OrthoDB" id="9804751at2"/>
<dbReference type="EMBL" id="LR778301">
    <property type="protein sequence ID" value="CAB1368565.1"/>
    <property type="molecule type" value="Genomic_DNA"/>
</dbReference>
<feature type="region of interest" description="Disordered" evidence="1">
    <location>
        <begin position="18"/>
        <end position="38"/>
    </location>
</feature>
<evidence type="ECO:0000313" key="3">
    <source>
        <dbReference type="Proteomes" id="UP000515733"/>
    </source>
</evidence>
<dbReference type="PANTHER" id="PTHR33525:SF4">
    <property type="entry name" value="CYCLIC DI-GMP PHOSPHODIESTERASE CDGJ"/>
    <property type="match status" value="1"/>
</dbReference>
<dbReference type="Gene3D" id="1.10.3210.10">
    <property type="entry name" value="Hypothetical protein af1432"/>
    <property type="match status" value="1"/>
</dbReference>
<dbReference type="SUPFAM" id="SSF109604">
    <property type="entry name" value="HD-domain/PDEase-like"/>
    <property type="match status" value="1"/>
</dbReference>
<protein>
    <submittedName>
        <fullName evidence="2">Putative signal transduction protein containing EAL and modified HD-GYP domains</fullName>
    </submittedName>
</protein>
<dbReference type="Proteomes" id="UP000515733">
    <property type="component" value="Chromosome"/>
</dbReference>
<dbReference type="PROSITE" id="PS51833">
    <property type="entry name" value="HDOD"/>
    <property type="match status" value="1"/>
</dbReference>
<evidence type="ECO:0000256" key="1">
    <source>
        <dbReference type="SAM" id="MobiDB-lite"/>
    </source>
</evidence>
<dbReference type="AlphaFoldDB" id="A0A6S6XUT2"/>
<accession>A0A6S6XUT2</accession>
<dbReference type="InterPro" id="IPR013976">
    <property type="entry name" value="HDOD"/>
</dbReference>
<dbReference type="KEGG" id="doe:DENOEST_1400"/>
<sequence>MTLKSFFRHTLLGEPEPVIADNPFGKTAPPPVKPPAPPPTPALLQREEILDERNRICGYRFLAHSYGNAAPVSTTAFLTALGHESVASFAQRRMAMIPVTVEAWNRHDFTPVIGPHTTLLLPPPPAPLTEDWCESLKAMKAEGAKIALRGLTDSEDLAPAALLADLVLLNFGEYPLARLEKLAQALSQRHPHLALVADGLGAWAERRLCGALGFHYFLGGFASSPDEEAPEGELNESRLVLIEMLNLLRRDADLNDLGIVAKRDPGVSVHVIAMANSPMAGLATPVASVEQAIVVLGREYLYRWLAIAMFRVGNHHNDLDETLLELALARARFLELLGVAGRGGRQTGSELFLVGLLSLLDSLLKIPIEKIVSRMHLPESVTQVLLRSEGIYGRYLRLSIAMERGRSDQAARLANELSITPELLTNSNQAALVWAEEAMRMQ</sequence>
<dbReference type="InterPro" id="IPR052340">
    <property type="entry name" value="RNase_Y/CdgJ"/>
</dbReference>
<evidence type="ECO:0000313" key="2">
    <source>
        <dbReference type="EMBL" id="CAB1368565.1"/>
    </source>
</evidence>
<name>A0A6S6XUT2_9PROT</name>
<dbReference type="Pfam" id="PF08668">
    <property type="entry name" value="HDOD"/>
    <property type="match status" value="1"/>
</dbReference>
<dbReference type="PANTHER" id="PTHR33525">
    <property type="match status" value="1"/>
</dbReference>
<gene>
    <name evidence="2" type="ORF">DENOEST_1400</name>
</gene>
<dbReference type="RefSeq" id="WP_145769670.1">
    <property type="nucleotide sequence ID" value="NZ_LR778301.1"/>
</dbReference>
<reference evidence="2 3" key="1">
    <citation type="submission" date="2020-03" db="EMBL/GenBank/DDBJ databases">
        <authorList>
            <consortium name="Genoscope - CEA"/>
            <person name="William W."/>
        </authorList>
    </citation>
    <scope>NUCLEOTIDE SEQUENCE [LARGE SCALE GENOMIC DNA]</scope>
    <source>
        <strain evidence="3">DSM 16959</strain>
    </source>
</reference>
<feature type="compositionally biased region" description="Pro residues" evidence="1">
    <location>
        <begin position="28"/>
        <end position="38"/>
    </location>
</feature>
<keyword evidence="3" id="KW-1185">Reference proteome</keyword>